<keyword evidence="2" id="KW-1185">Reference proteome</keyword>
<reference evidence="2" key="1">
    <citation type="submission" date="2017-05" db="EMBL/GenBank/DDBJ databases">
        <authorList>
            <person name="Sung H."/>
        </authorList>
    </citation>
    <scope>NUCLEOTIDE SEQUENCE [LARGE SCALE GENOMIC DNA]</scope>
    <source>
        <strain evidence="2">AMac2203</strain>
    </source>
</reference>
<name>A0A1Y0CZN3_9GAMM</name>
<evidence type="ECO:0000313" key="2">
    <source>
        <dbReference type="Proteomes" id="UP000243793"/>
    </source>
</evidence>
<dbReference type="RefSeq" id="WP_086964741.1">
    <property type="nucleotide sequence ID" value="NZ_CP021376.1"/>
</dbReference>
<dbReference type="EMBL" id="CP021376">
    <property type="protein sequence ID" value="ART80792.1"/>
    <property type="molecule type" value="Genomic_DNA"/>
</dbReference>
<organism evidence="1 2">
    <name type="scientific">Oceanisphaera avium</name>
    <dbReference type="NCBI Taxonomy" id="1903694"/>
    <lineage>
        <taxon>Bacteria</taxon>
        <taxon>Pseudomonadati</taxon>
        <taxon>Pseudomonadota</taxon>
        <taxon>Gammaproteobacteria</taxon>
        <taxon>Aeromonadales</taxon>
        <taxon>Aeromonadaceae</taxon>
        <taxon>Oceanisphaera</taxon>
    </lineage>
</organism>
<dbReference type="Proteomes" id="UP000243793">
    <property type="component" value="Chromosome"/>
</dbReference>
<protein>
    <submittedName>
        <fullName evidence="1">Uncharacterized protein</fullName>
    </submittedName>
</protein>
<dbReference type="KEGG" id="ocm:CBP12_12030"/>
<gene>
    <name evidence="1" type="ORF">CBP12_12030</name>
</gene>
<sequence length="67" mass="7631">MKHITRTLSDDLQQHIEVELASLAPPVLDGRMDALLWCQDMIFRCISPECAAAYLKRHHNIEVTLTA</sequence>
<dbReference type="AlphaFoldDB" id="A0A1Y0CZN3"/>
<evidence type="ECO:0000313" key="1">
    <source>
        <dbReference type="EMBL" id="ART80792.1"/>
    </source>
</evidence>
<accession>A0A1Y0CZN3</accession>
<proteinExistence type="predicted"/>